<evidence type="ECO:0000313" key="12">
    <source>
        <dbReference type="Proteomes" id="UP000054770"/>
    </source>
</evidence>
<keyword evidence="12" id="KW-1185">Reference proteome</keyword>
<dbReference type="InterPro" id="IPR038377">
    <property type="entry name" value="Na/Glc_symporter_sf"/>
</dbReference>
<keyword evidence="5 10" id="KW-0812">Transmembrane</keyword>
<evidence type="ECO:0000256" key="1">
    <source>
        <dbReference type="ARBA" id="ARBA00004651"/>
    </source>
</evidence>
<evidence type="ECO:0000256" key="6">
    <source>
        <dbReference type="ARBA" id="ARBA00022847"/>
    </source>
</evidence>
<evidence type="ECO:0000256" key="8">
    <source>
        <dbReference type="ARBA" id="ARBA00023136"/>
    </source>
</evidence>
<keyword evidence="3" id="KW-0813">Transport</keyword>
<dbReference type="GO" id="GO:0015123">
    <property type="term" value="F:acetate transmembrane transporter activity"/>
    <property type="evidence" value="ECO:0007669"/>
    <property type="project" value="TreeGrafter"/>
</dbReference>
<dbReference type="GO" id="GO:0015293">
    <property type="term" value="F:symporter activity"/>
    <property type="evidence" value="ECO:0007669"/>
    <property type="project" value="UniProtKB-KW"/>
</dbReference>
<keyword evidence="4" id="KW-1003">Cell membrane</keyword>
<dbReference type="PROSITE" id="PS50283">
    <property type="entry name" value="NA_SOLUT_SYMP_3"/>
    <property type="match status" value="1"/>
</dbReference>
<keyword evidence="6" id="KW-0769">Symport</keyword>
<organism evidence="11 12">
    <name type="scientific">Caballeronia choica</name>
    <dbReference type="NCBI Taxonomy" id="326476"/>
    <lineage>
        <taxon>Bacteria</taxon>
        <taxon>Pseudomonadati</taxon>
        <taxon>Pseudomonadota</taxon>
        <taxon>Betaproteobacteria</taxon>
        <taxon>Burkholderiales</taxon>
        <taxon>Burkholderiaceae</taxon>
        <taxon>Caballeronia</taxon>
    </lineage>
</organism>
<evidence type="ECO:0000256" key="7">
    <source>
        <dbReference type="ARBA" id="ARBA00022989"/>
    </source>
</evidence>
<dbReference type="PANTHER" id="PTHR48086:SF6">
    <property type="entry name" value="CATION_ACETATE SYMPORTER ACTP"/>
    <property type="match status" value="1"/>
</dbReference>
<comment type="similarity">
    <text evidence="2 9">Belongs to the sodium:solute symporter (SSF) (TC 2.A.21) family.</text>
</comment>
<dbReference type="InterPro" id="IPR050277">
    <property type="entry name" value="Sodium:Solute_Symporter"/>
</dbReference>
<dbReference type="GO" id="GO:0005886">
    <property type="term" value="C:plasma membrane"/>
    <property type="evidence" value="ECO:0007669"/>
    <property type="project" value="UniProtKB-SubCell"/>
</dbReference>
<dbReference type="GO" id="GO:0006847">
    <property type="term" value="P:plasma membrane acetate transport"/>
    <property type="evidence" value="ECO:0007669"/>
    <property type="project" value="TreeGrafter"/>
</dbReference>
<dbReference type="Pfam" id="PF00474">
    <property type="entry name" value="SSF"/>
    <property type="match status" value="1"/>
</dbReference>
<dbReference type="InterPro" id="IPR001734">
    <property type="entry name" value="Na/solute_symporter"/>
</dbReference>
<feature type="transmembrane region" description="Helical" evidence="10">
    <location>
        <begin position="98"/>
        <end position="116"/>
    </location>
</feature>
<evidence type="ECO:0000256" key="2">
    <source>
        <dbReference type="ARBA" id="ARBA00006434"/>
    </source>
</evidence>
<evidence type="ECO:0000256" key="4">
    <source>
        <dbReference type="ARBA" id="ARBA00022475"/>
    </source>
</evidence>
<protein>
    <submittedName>
        <fullName evidence="11">Acetate permease</fullName>
    </submittedName>
</protein>
<evidence type="ECO:0000256" key="9">
    <source>
        <dbReference type="RuleBase" id="RU362091"/>
    </source>
</evidence>
<proteinExistence type="inferred from homology"/>
<dbReference type="Gene3D" id="1.20.1730.10">
    <property type="entry name" value="Sodium/glucose cotransporter"/>
    <property type="match status" value="1"/>
</dbReference>
<evidence type="ECO:0000256" key="3">
    <source>
        <dbReference type="ARBA" id="ARBA00022448"/>
    </source>
</evidence>
<name>A0A158KS96_9BURK</name>
<feature type="transmembrane region" description="Helical" evidence="10">
    <location>
        <begin position="29"/>
        <end position="52"/>
    </location>
</feature>
<keyword evidence="8 10" id="KW-0472">Membrane</keyword>
<evidence type="ECO:0000256" key="5">
    <source>
        <dbReference type="ARBA" id="ARBA00022692"/>
    </source>
</evidence>
<comment type="caution">
    <text evidence="11">The sequence shown here is derived from an EMBL/GenBank/DDBJ whole genome shotgun (WGS) entry which is preliminary data.</text>
</comment>
<comment type="subcellular location">
    <subcellularLocation>
        <location evidence="1">Cell membrane</location>
        <topology evidence="1">Multi-pass membrane protein</topology>
    </subcellularLocation>
</comment>
<keyword evidence="7 10" id="KW-1133">Transmembrane helix</keyword>
<feature type="transmembrane region" description="Helical" evidence="10">
    <location>
        <begin position="59"/>
        <end position="78"/>
    </location>
</feature>
<gene>
    <name evidence="11" type="ORF">AWB68_07131</name>
</gene>
<evidence type="ECO:0000256" key="10">
    <source>
        <dbReference type="SAM" id="Phobius"/>
    </source>
</evidence>
<dbReference type="AlphaFoldDB" id="A0A158KS96"/>
<reference evidence="11" key="1">
    <citation type="submission" date="2016-01" db="EMBL/GenBank/DDBJ databases">
        <authorList>
            <person name="Peeters C."/>
        </authorList>
    </citation>
    <scope>NUCLEOTIDE SEQUENCE [LARGE SCALE GENOMIC DNA]</scope>
    <source>
        <strain evidence="11">LMG 22940</strain>
    </source>
</reference>
<accession>A0A158KS96</accession>
<evidence type="ECO:0000313" key="11">
    <source>
        <dbReference type="EMBL" id="SAL84002.1"/>
    </source>
</evidence>
<sequence length="148" mass="15792">MRISRISTLVLSLIAIGLGILFEHVNVAFLVGLVAAVAASANFPVLVSSIFWRGMTTRGAVVGGSLGLVSAVLLTLYSKSVWVDVLHQAHALVFLDNPALVSVPLAFAGIWLFSMLDRGVRARAEREAFALQEFYGQTGILSAKAVDH</sequence>
<dbReference type="EMBL" id="FCON02000149">
    <property type="protein sequence ID" value="SAL84002.1"/>
    <property type="molecule type" value="Genomic_DNA"/>
</dbReference>
<dbReference type="PANTHER" id="PTHR48086">
    <property type="entry name" value="SODIUM/PROLINE SYMPORTER-RELATED"/>
    <property type="match status" value="1"/>
</dbReference>
<dbReference type="Proteomes" id="UP000054770">
    <property type="component" value="Unassembled WGS sequence"/>
</dbReference>